<feature type="transmembrane region" description="Helical" evidence="1">
    <location>
        <begin position="48"/>
        <end position="71"/>
    </location>
</feature>
<feature type="transmembrane region" description="Helical" evidence="1">
    <location>
        <begin position="196"/>
        <end position="215"/>
    </location>
</feature>
<evidence type="ECO:0000313" key="2">
    <source>
        <dbReference type="EMBL" id="QDU46350.1"/>
    </source>
</evidence>
<accession>A0A517ZV47</accession>
<reference evidence="2 3" key="1">
    <citation type="submission" date="2019-02" db="EMBL/GenBank/DDBJ databases">
        <title>Deep-cultivation of Planctomycetes and their phenomic and genomic characterization uncovers novel biology.</title>
        <authorList>
            <person name="Wiegand S."/>
            <person name="Jogler M."/>
            <person name="Boedeker C."/>
            <person name="Pinto D."/>
            <person name="Vollmers J."/>
            <person name="Rivas-Marin E."/>
            <person name="Kohn T."/>
            <person name="Peeters S.H."/>
            <person name="Heuer A."/>
            <person name="Rast P."/>
            <person name="Oberbeckmann S."/>
            <person name="Bunk B."/>
            <person name="Jeske O."/>
            <person name="Meyerdierks A."/>
            <person name="Storesund J.E."/>
            <person name="Kallscheuer N."/>
            <person name="Luecker S."/>
            <person name="Lage O.M."/>
            <person name="Pohl T."/>
            <person name="Merkel B.J."/>
            <person name="Hornburger P."/>
            <person name="Mueller R.-W."/>
            <person name="Bruemmer F."/>
            <person name="Labrenz M."/>
            <person name="Spormann A.M."/>
            <person name="Op den Camp H."/>
            <person name="Overmann J."/>
            <person name="Amann R."/>
            <person name="Jetten M.S.M."/>
            <person name="Mascher T."/>
            <person name="Medema M.H."/>
            <person name="Devos D.P."/>
            <person name="Kaster A.-K."/>
            <person name="Ovreas L."/>
            <person name="Rohde M."/>
            <person name="Galperin M.Y."/>
            <person name="Jogler C."/>
        </authorList>
    </citation>
    <scope>NUCLEOTIDE SEQUENCE [LARGE SCALE GENOMIC DNA]</scope>
    <source>
        <strain evidence="2 3">Mal52</strain>
    </source>
</reference>
<feature type="transmembrane region" description="Helical" evidence="1">
    <location>
        <begin position="149"/>
        <end position="167"/>
    </location>
</feature>
<organism evidence="2 3">
    <name type="scientific">Symmachiella dynata</name>
    <dbReference type="NCBI Taxonomy" id="2527995"/>
    <lineage>
        <taxon>Bacteria</taxon>
        <taxon>Pseudomonadati</taxon>
        <taxon>Planctomycetota</taxon>
        <taxon>Planctomycetia</taxon>
        <taxon>Planctomycetales</taxon>
        <taxon>Planctomycetaceae</taxon>
        <taxon>Symmachiella</taxon>
    </lineage>
</organism>
<feature type="transmembrane region" description="Helical" evidence="1">
    <location>
        <begin position="296"/>
        <end position="319"/>
    </location>
</feature>
<dbReference type="Proteomes" id="UP000319383">
    <property type="component" value="Chromosome"/>
</dbReference>
<feature type="transmembrane region" description="Helical" evidence="1">
    <location>
        <begin position="20"/>
        <end position="42"/>
    </location>
</feature>
<feature type="transmembrane region" description="Helical" evidence="1">
    <location>
        <begin position="390"/>
        <end position="409"/>
    </location>
</feature>
<dbReference type="KEGG" id="sdyn:Mal52_48690"/>
<keyword evidence="3" id="KW-1185">Reference proteome</keyword>
<feature type="transmembrane region" description="Helical" evidence="1">
    <location>
        <begin position="331"/>
        <end position="353"/>
    </location>
</feature>
<feature type="transmembrane region" description="Helical" evidence="1">
    <location>
        <begin position="115"/>
        <end position="137"/>
    </location>
</feature>
<feature type="transmembrane region" description="Helical" evidence="1">
    <location>
        <begin position="442"/>
        <end position="458"/>
    </location>
</feature>
<evidence type="ECO:0000256" key="1">
    <source>
        <dbReference type="SAM" id="Phobius"/>
    </source>
</evidence>
<dbReference type="PANTHER" id="PTHR31610:SF0">
    <property type="entry name" value="SLC26A_SULP TRANSPORTER DOMAIN-CONTAINING PROTEIN"/>
    <property type="match status" value="1"/>
</dbReference>
<feature type="transmembrane region" description="Helical" evidence="1">
    <location>
        <begin position="505"/>
        <end position="529"/>
    </location>
</feature>
<feature type="transmembrane region" description="Helical" evidence="1">
    <location>
        <begin position="359"/>
        <end position="378"/>
    </location>
</feature>
<name>A0A517ZV47_9PLAN</name>
<feature type="transmembrane region" description="Helical" evidence="1">
    <location>
        <begin position="83"/>
        <end position="103"/>
    </location>
</feature>
<keyword evidence="1" id="KW-1133">Transmembrane helix</keyword>
<gene>
    <name evidence="2" type="ORF">Mal52_48690</name>
</gene>
<keyword evidence="1" id="KW-0812">Transmembrane</keyword>
<keyword evidence="1" id="KW-0472">Membrane</keyword>
<evidence type="ECO:0000313" key="3">
    <source>
        <dbReference type="Proteomes" id="UP000319383"/>
    </source>
</evidence>
<protein>
    <recommendedName>
        <fullName evidence="4">Permease</fullName>
    </recommendedName>
</protein>
<dbReference type="EMBL" id="CP036276">
    <property type="protein sequence ID" value="QDU46350.1"/>
    <property type="molecule type" value="Genomic_DNA"/>
</dbReference>
<dbReference type="AlphaFoldDB" id="A0A517ZV47"/>
<sequence>MSTRYPLFVRRDLDGFFGLFVDNLVQLLLIISLCTGLCGMSGEDARYLYQHILPGAAVSIVFGNLFYAWQAHRLAARTGRDDVTALPYGINTVSLLVFVFFVIKPVYDDTQSAEAAWQMGLLACLGSGLIEFSGSLVADTVRRNTPRAALLSTLAGIAIGFISMTFALEIFQYPLVAMLPLAVILITYFSRISLPWGLPGGLIAVTLGTLIAWVLPADITGVTVGLHETTQAWEARGWCPPQFAGAEIWKLLTADSHWLRYLSVIVPMGLFNVIGSLQNIESAEAAGDSYDTRSSLAVNGVGTMLAAGFGSCFPTTIYIGHPGWKGLGARAGYSTLNGVVIALMCLTGTVALVNSLIPMQAGIAIVLWIGIIITAQAFQSTPREHAPAVAVGLFPAIAAWGATVVLGAYTQAGGSAQKALEANPTVAVNGFLLHGMFVMERGYIFTCMMLAAISVFLIEQRFYTAAIWSLFAAAFAYCGLTHAYQISGNALDYLFGATQPMQGALAFRANQIAVGYLLFAAVFFIIGVLQKPQETVE</sequence>
<feature type="transmembrane region" description="Helical" evidence="1">
    <location>
        <begin position="465"/>
        <end position="485"/>
    </location>
</feature>
<dbReference type="PANTHER" id="PTHR31610">
    <property type="entry name" value="SLR0360 PROTEIN"/>
    <property type="match status" value="1"/>
</dbReference>
<proteinExistence type="predicted"/>
<evidence type="ECO:0008006" key="4">
    <source>
        <dbReference type="Google" id="ProtNLM"/>
    </source>
</evidence>
<dbReference type="RefSeq" id="WP_145378874.1">
    <property type="nucleotide sequence ID" value="NZ_CP036276.1"/>
</dbReference>